<feature type="region of interest" description="Disordered" evidence="1">
    <location>
        <begin position="81"/>
        <end position="151"/>
    </location>
</feature>
<name>A0A8B6ECG5_MYTGA</name>
<keyword evidence="3" id="KW-1185">Reference proteome</keyword>
<organism evidence="2 3">
    <name type="scientific">Mytilus galloprovincialis</name>
    <name type="common">Mediterranean mussel</name>
    <dbReference type="NCBI Taxonomy" id="29158"/>
    <lineage>
        <taxon>Eukaryota</taxon>
        <taxon>Metazoa</taxon>
        <taxon>Spiralia</taxon>
        <taxon>Lophotrochozoa</taxon>
        <taxon>Mollusca</taxon>
        <taxon>Bivalvia</taxon>
        <taxon>Autobranchia</taxon>
        <taxon>Pteriomorphia</taxon>
        <taxon>Mytilida</taxon>
        <taxon>Mytiloidea</taxon>
        <taxon>Mytilidae</taxon>
        <taxon>Mytilinae</taxon>
        <taxon>Mytilus</taxon>
    </lineage>
</organism>
<evidence type="ECO:0000313" key="3">
    <source>
        <dbReference type="Proteomes" id="UP000596742"/>
    </source>
</evidence>
<feature type="compositionally biased region" description="Basic and acidic residues" evidence="1">
    <location>
        <begin position="105"/>
        <end position="117"/>
    </location>
</feature>
<comment type="caution">
    <text evidence="2">The sequence shown here is derived from an EMBL/GenBank/DDBJ whole genome shotgun (WGS) entry which is preliminary data.</text>
</comment>
<feature type="compositionally biased region" description="Basic residues" evidence="1">
    <location>
        <begin position="46"/>
        <end position="66"/>
    </location>
</feature>
<gene>
    <name evidence="2" type="ORF">MGAL_10B030486</name>
</gene>
<feature type="region of interest" description="Disordered" evidence="1">
    <location>
        <begin position="40"/>
        <end position="66"/>
    </location>
</feature>
<proteinExistence type="predicted"/>
<accession>A0A8B6ECG5</accession>
<evidence type="ECO:0000256" key="1">
    <source>
        <dbReference type="SAM" id="MobiDB-lite"/>
    </source>
</evidence>
<dbReference type="Proteomes" id="UP000596742">
    <property type="component" value="Unassembled WGS sequence"/>
</dbReference>
<sequence length="151" mass="17426">MEKDAKEHFTETFFYQWDICPVWKKLQSLRETLHQGNNIERQSLTGRRRTPTVLKRKLTQNRTRSQSRVKRLVFGQDVFRPVQLNTGEPPLGAADVITSEEATDQIDRGDTSDKQDEQDVSTLPDTSGFTKADTDNTTVQYNTQQKPARLR</sequence>
<feature type="compositionally biased region" description="Polar residues" evidence="1">
    <location>
        <begin position="120"/>
        <end position="151"/>
    </location>
</feature>
<protein>
    <submittedName>
        <fullName evidence="2">Uncharacterized protein</fullName>
    </submittedName>
</protein>
<dbReference type="EMBL" id="UYJE01004804">
    <property type="protein sequence ID" value="VDI31549.1"/>
    <property type="molecule type" value="Genomic_DNA"/>
</dbReference>
<dbReference type="AlphaFoldDB" id="A0A8B6ECG5"/>
<reference evidence="2" key="1">
    <citation type="submission" date="2018-11" db="EMBL/GenBank/DDBJ databases">
        <authorList>
            <person name="Alioto T."/>
            <person name="Alioto T."/>
        </authorList>
    </citation>
    <scope>NUCLEOTIDE SEQUENCE</scope>
</reference>
<evidence type="ECO:0000313" key="2">
    <source>
        <dbReference type="EMBL" id="VDI31549.1"/>
    </source>
</evidence>